<feature type="transmembrane region" description="Helical" evidence="2">
    <location>
        <begin position="197"/>
        <end position="215"/>
    </location>
</feature>
<dbReference type="Proteomes" id="UP001403094">
    <property type="component" value="Unassembled WGS sequence"/>
</dbReference>
<keyword evidence="2" id="KW-1133">Transmembrane helix</keyword>
<protein>
    <recommendedName>
        <fullName evidence="5">DUF2637 domain-containing protein</fullName>
    </recommendedName>
</protein>
<reference evidence="4" key="1">
    <citation type="journal article" date="2019" name="Int. J. Syst. Evol. Microbiol.">
        <title>The Global Catalogue of Microorganisms (GCM) 10K type strain sequencing project: providing services to taxonomists for standard genome sequencing and annotation.</title>
        <authorList>
            <consortium name="The Broad Institute Genomics Platform"/>
            <consortium name="The Broad Institute Genome Sequencing Center for Infectious Disease"/>
            <person name="Wu L."/>
            <person name="Ma J."/>
        </authorList>
    </citation>
    <scope>NUCLEOTIDE SEQUENCE [LARGE SCALE GENOMIC DNA]</scope>
    <source>
        <strain evidence="4">JCM 14549</strain>
    </source>
</reference>
<gene>
    <name evidence="3" type="ORF">GCM10009757_24720</name>
</gene>
<accession>A0ABP5GMW7</accession>
<evidence type="ECO:0000256" key="1">
    <source>
        <dbReference type="SAM" id="MobiDB-lite"/>
    </source>
</evidence>
<feature type="region of interest" description="Disordered" evidence="1">
    <location>
        <begin position="44"/>
        <end position="87"/>
    </location>
</feature>
<comment type="caution">
    <text evidence="3">The sequence shown here is derived from an EMBL/GenBank/DDBJ whole genome shotgun (WGS) entry which is preliminary data.</text>
</comment>
<name>A0ABP5GMW7_9ACTN</name>
<evidence type="ECO:0000313" key="3">
    <source>
        <dbReference type="EMBL" id="GAA2051614.1"/>
    </source>
</evidence>
<feature type="transmembrane region" description="Helical" evidence="2">
    <location>
        <begin position="172"/>
        <end position="191"/>
    </location>
</feature>
<proteinExistence type="predicted"/>
<evidence type="ECO:0008006" key="5">
    <source>
        <dbReference type="Google" id="ProtNLM"/>
    </source>
</evidence>
<feature type="transmembrane region" description="Helical" evidence="2">
    <location>
        <begin position="142"/>
        <end position="163"/>
    </location>
</feature>
<feature type="transmembrane region" description="Helical" evidence="2">
    <location>
        <begin position="99"/>
        <end position="122"/>
    </location>
</feature>
<dbReference type="EMBL" id="BAAANQ010000004">
    <property type="protein sequence ID" value="GAA2051614.1"/>
    <property type="molecule type" value="Genomic_DNA"/>
</dbReference>
<keyword evidence="2" id="KW-0812">Transmembrane</keyword>
<evidence type="ECO:0000313" key="4">
    <source>
        <dbReference type="Proteomes" id="UP001403094"/>
    </source>
</evidence>
<keyword evidence="2" id="KW-0472">Membrane</keyword>
<keyword evidence="4" id="KW-1185">Reference proteome</keyword>
<sequence>MSAQNPSPFPESPYGSVLYEADDTQQLLQNRDGNWQFDGDLAQLLQTAAPQAGHQPPAHSGPAHAAPAPDPSDPSARHRRPRRRITLPSRPGPVQWLRWGSLLIAAALTLIAAMLSVLGGVISYQPLRDMVSPSAAGGLTGWWPVLIYGPWLVASLSIVRAALHQRRAAHSWAVVIFFSGLAVYLCVEQAPKTVTDLAVAGLPPISALVAFHQLVRQITLINPPRHAIPQPRGAR</sequence>
<evidence type="ECO:0000256" key="2">
    <source>
        <dbReference type="SAM" id="Phobius"/>
    </source>
</evidence>
<organism evidence="3 4">
    <name type="scientific">Streptomyces cheonanensis</name>
    <dbReference type="NCBI Taxonomy" id="312720"/>
    <lineage>
        <taxon>Bacteria</taxon>
        <taxon>Bacillati</taxon>
        <taxon>Actinomycetota</taxon>
        <taxon>Actinomycetes</taxon>
        <taxon>Kitasatosporales</taxon>
        <taxon>Streptomycetaceae</taxon>
        <taxon>Streptomyces</taxon>
    </lineage>
</organism>
<feature type="compositionally biased region" description="Low complexity" evidence="1">
    <location>
        <begin position="44"/>
        <end position="67"/>
    </location>
</feature>